<feature type="transmembrane region" description="Helical" evidence="6">
    <location>
        <begin position="420"/>
        <end position="440"/>
    </location>
</feature>
<proteinExistence type="predicted"/>
<evidence type="ECO:0000256" key="2">
    <source>
        <dbReference type="ARBA" id="ARBA00022692"/>
    </source>
</evidence>
<feature type="transmembrane region" description="Helical" evidence="6">
    <location>
        <begin position="185"/>
        <end position="208"/>
    </location>
</feature>
<organism evidence="7 8">
    <name type="scientific">Lyophyllum shimeji</name>
    <name type="common">Hon-shimeji</name>
    <name type="synonym">Tricholoma shimeji</name>
    <dbReference type="NCBI Taxonomy" id="47721"/>
    <lineage>
        <taxon>Eukaryota</taxon>
        <taxon>Fungi</taxon>
        <taxon>Dikarya</taxon>
        <taxon>Basidiomycota</taxon>
        <taxon>Agaricomycotina</taxon>
        <taxon>Agaricomycetes</taxon>
        <taxon>Agaricomycetidae</taxon>
        <taxon>Agaricales</taxon>
        <taxon>Tricholomatineae</taxon>
        <taxon>Lyophyllaceae</taxon>
        <taxon>Lyophyllum</taxon>
    </lineage>
</organism>
<accession>A0A9P3UNH2</accession>
<evidence type="ECO:0000256" key="1">
    <source>
        <dbReference type="ARBA" id="ARBA00004141"/>
    </source>
</evidence>
<name>A0A9P3UNH2_LYOSH</name>
<feature type="transmembrane region" description="Helical" evidence="6">
    <location>
        <begin position="6"/>
        <end position="25"/>
    </location>
</feature>
<dbReference type="PANTHER" id="PTHR23112:SF37">
    <property type="entry name" value="G PROTEIN-COUPLED RECEPTOR GPR1"/>
    <property type="match status" value="1"/>
</dbReference>
<dbReference type="Gene3D" id="1.20.1070.10">
    <property type="entry name" value="Rhodopsin 7-helix transmembrane proteins"/>
    <property type="match status" value="1"/>
</dbReference>
<evidence type="ECO:0000313" key="7">
    <source>
        <dbReference type="EMBL" id="GLB37316.1"/>
    </source>
</evidence>
<evidence type="ECO:0000256" key="3">
    <source>
        <dbReference type="ARBA" id="ARBA00022989"/>
    </source>
</evidence>
<feature type="transmembrane region" description="Helical" evidence="6">
    <location>
        <begin position="452"/>
        <end position="472"/>
    </location>
</feature>
<feature type="transmembrane region" description="Helical" evidence="6">
    <location>
        <begin position="228"/>
        <end position="251"/>
    </location>
</feature>
<evidence type="ECO:0000256" key="6">
    <source>
        <dbReference type="SAM" id="Phobius"/>
    </source>
</evidence>
<dbReference type="GO" id="GO:0007189">
    <property type="term" value="P:adenylate cyclase-activating G protein-coupled receptor signaling pathway"/>
    <property type="evidence" value="ECO:0007669"/>
    <property type="project" value="TreeGrafter"/>
</dbReference>
<evidence type="ECO:0000313" key="8">
    <source>
        <dbReference type="Proteomes" id="UP001063166"/>
    </source>
</evidence>
<feature type="transmembrane region" description="Helical" evidence="6">
    <location>
        <begin position="356"/>
        <end position="377"/>
    </location>
</feature>
<dbReference type="GO" id="GO:0005886">
    <property type="term" value="C:plasma membrane"/>
    <property type="evidence" value="ECO:0007669"/>
    <property type="project" value="TreeGrafter"/>
</dbReference>
<keyword evidence="4 6" id="KW-0472">Membrane</keyword>
<gene>
    <name evidence="7" type="ORF">LshimejAT787_0403670</name>
</gene>
<sequence>MLYDGIGYFVALAAVNVFNLIFFRVRYWLDIQTAGSSLAYTVSWIMSQRLLIHLYDASRERRNESIEEAITVTQQLDSARAVSRAIRSQFEPKSSGDFDLTVPEFELGTDPGQAELPEELEVQVRIEHTVKLDRRISTQGVDNTVSGAFEDISRGYVSISVCISMEQIPGGSGTMPYTGPEVQGVMILVVVSCISLIAVIALLSTIAVSAFNTRASLDNHLFVRTHVAAYFVSLLLCNFIQAIGSIINTAWVHKMGVYFGETCVLQGVLKQTSDIGTAWWTLAIAAHTFFLLFLQLKTRAFVLWVTLMGGWCAIAALVILGPATVNTEKSGPFFGVSGYWCWISPSYPTQRITLDYIFMFLAAFLSFILYTLIFLRLRGNIILGGGRISFRKKPTAPGSGSWQGRQFADDQAMLVAKKMLLYPVAYFVLVFPLAIARFASWAGNSVPFEVTIFTAAIFLLSGLVNVLLFITIRCMLPAESLRIGHWVLSHPRELPNEAGDQGVAENPNQKFTRTGKPRPPSITISRESLESMYSVYDEEEPETDHPNASPGGGVGSSFTMQNRYTLTFLSTT</sequence>
<keyword evidence="2 6" id="KW-0812">Transmembrane</keyword>
<dbReference type="AlphaFoldDB" id="A0A9P3UNH2"/>
<evidence type="ECO:0000256" key="4">
    <source>
        <dbReference type="ARBA" id="ARBA00023136"/>
    </source>
</evidence>
<feature type="region of interest" description="Disordered" evidence="5">
    <location>
        <begin position="536"/>
        <end position="557"/>
    </location>
</feature>
<evidence type="ECO:0000256" key="5">
    <source>
        <dbReference type="SAM" id="MobiDB-lite"/>
    </source>
</evidence>
<keyword evidence="3 6" id="KW-1133">Transmembrane helix</keyword>
<feature type="transmembrane region" description="Helical" evidence="6">
    <location>
        <begin position="301"/>
        <end position="323"/>
    </location>
</feature>
<feature type="region of interest" description="Disordered" evidence="5">
    <location>
        <begin position="496"/>
        <end position="523"/>
    </location>
</feature>
<dbReference type="EMBL" id="BRPK01000004">
    <property type="protein sequence ID" value="GLB37316.1"/>
    <property type="molecule type" value="Genomic_DNA"/>
</dbReference>
<dbReference type="OrthoDB" id="100006at2759"/>
<keyword evidence="7" id="KW-0675">Receptor</keyword>
<comment type="caution">
    <text evidence="7">The sequence shown here is derived from an EMBL/GenBank/DDBJ whole genome shotgun (WGS) entry which is preliminary data.</text>
</comment>
<comment type="subcellular location">
    <subcellularLocation>
        <location evidence="1">Membrane</location>
        <topology evidence="1">Multi-pass membrane protein</topology>
    </subcellularLocation>
</comment>
<dbReference type="SUPFAM" id="SSF81321">
    <property type="entry name" value="Family A G protein-coupled receptor-like"/>
    <property type="match status" value="1"/>
</dbReference>
<dbReference type="PANTHER" id="PTHR23112">
    <property type="entry name" value="G PROTEIN-COUPLED RECEPTOR 157-RELATED"/>
    <property type="match status" value="1"/>
</dbReference>
<dbReference type="Proteomes" id="UP001063166">
    <property type="component" value="Unassembled WGS sequence"/>
</dbReference>
<feature type="transmembrane region" description="Helical" evidence="6">
    <location>
        <begin position="277"/>
        <end position="294"/>
    </location>
</feature>
<dbReference type="GO" id="GO:0004930">
    <property type="term" value="F:G protein-coupled receptor activity"/>
    <property type="evidence" value="ECO:0007669"/>
    <property type="project" value="TreeGrafter"/>
</dbReference>
<reference evidence="7" key="1">
    <citation type="submission" date="2022-07" db="EMBL/GenBank/DDBJ databases">
        <title>The genome of Lyophyllum shimeji provides insight into the initial evolution of ectomycorrhizal fungal genome.</title>
        <authorList>
            <person name="Kobayashi Y."/>
            <person name="Shibata T."/>
            <person name="Hirakawa H."/>
            <person name="Shigenobu S."/>
            <person name="Nishiyama T."/>
            <person name="Yamada A."/>
            <person name="Hasebe M."/>
            <person name="Kawaguchi M."/>
        </authorList>
    </citation>
    <scope>NUCLEOTIDE SEQUENCE</scope>
    <source>
        <strain evidence="7">AT787</strain>
    </source>
</reference>
<keyword evidence="8" id="KW-1185">Reference proteome</keyword>
<protein>
    <submittedName>
        <fullName evidence="7">G protein-coupled glucose receptor regulating Gpa2</fullName>
    </submittedName>
</protein>